<organism evidence="1 2">
    <name type="scientific">Halorubrum distributum</name>
    <dbReference type="NCBI Taxonomy" id="29283"/>
    <lineage>
        <taxon>Archaea</taxon>
        <taxon>Methanobacteriati</taxon>
        <taxon>Methanobacteriota</taxon>
        <taxon>Stenosarchaea group</taxon>
        <taxon>Halobacteria</taxon>
        <taxon>Halobacteriales</taxon>
        <taxon>Haloferacaceae</taxon>
        <taxon>Halorubrum</taxon>
        <taxon>Halorubrum distributum group</taxon>
    </lineage>
</organism>
<evidence type="ECO:0000313" key="2">
    <source>
        <dbReference type="Proteomes" id="UP000452321"/>
    </source>
</evidence>
<reference evidence="1 2" key="1">
    <citation type="submission" date="2019-11" db="EMBL/GenBank/DDBJ databases">
        <title>Genome sequences of 17 halophilic strains isolated from different environments.</title>
        <authorList>
            <person name="Furrow R.E."/>
        </authorList>
    </citation>
    <scope>NUCLEOTIDE SEQUENCE [LARGE SCALE GENOMIC DNA]</scope>
    <source>
        <strain evidence="1 2">22502_06_Cabo</strain>
    </source>
</reference>
<comment type="caution">
    <text evidence="1">The sequence shown here is derived from an EMBL/GenBank/DDBJ whole genome shotgun (WGS) entry which is preliminary data.</text>
</comment>
<dbReference type="Proteomes" id="UP000452321">
    <property type="component" value="Unassembled WGS sequence"/>
</dbReference>
<dbReference type="PROSITE" id="PS51318">
    <property type="entry name" value="TAT"/>
    <property type="match status" value="1"/>
</dbReference>
<sequence length="258" mass="27758">MSENILGDQSRRKMLKTTGGVVGLGGTILASSGTAVASTIAESNPDYQEELGHVYDSWNKYDLNHESRAQVWEPVQTFGDQYIIPVEVSGFTQIGEYVDPGDPEPRDQIFETSWEISCPKTLSSPQDGDYTGITAQGSDVEDSDVNDSRMEGLVSTLVTASTAYWGFGPVASVVASSIADSIFGSNDAISRTWNWDPDSAGKASQVTSWVRFYVEGLDPGESADIDVNNYTTYGIPDYGADGISNTGDLNTLTITAPY</sequence>
<gene>
    <name evidence="1" type="ORF">GLW30_03755</name>
</gene>
<protein>
    <submittedName>
        <fullName evidence="1">Uncharacterized protein</fullName>
    </submittedName>
</protein>
<dbReference type="EMBL" id="WMFC01000003">
    <property type="protein sequence ID" value="MYL66844.1"/>
    <property type="molecule type" value="Genomic_DNA"/>
</dbReference>
<dbReference type="AlphaFoldDB" id="A0A6B1IKE8"/>
<name>A0A6B1IKE8_9EURY</name>
<dbReference type="InterPro" id="IPR006311">
    <property type="entry name" value="TAT_signal"/>
</dbReference>
<dbReference type="RefSeq" id="WP_159358041.1">
    <property type="nucleotide sequence ID" value="NZ_WMFC01000003.1"/>
</dbReference>
<accession>A0A6B1IKE8</accession>
<proteinExistence type="predicted"/>
<evidence type="ECO:0000313" key="1">
    <source>
        <dbReference type="EMBL" id="MYL66844.1"/>
    </source>
</evidence>